<evidence type="ECO:0000313" key="2">
    <source>
        <dbReference type="Proteomes" id="UP000294562"/>
    </source>
</evidence>
<dbReference type="EMBL" id="SMZO01000003">
    <property type="protein sequence ID" value="TDL91027.1"/>
    <property type="molecule type" value="Genomic_DNA"/>
</dbReference>
<protein>
    <submittedName>
        <fullName evidence="1">Uncharacterized protein</fullName>
    </submittedName>
</protein>
<proteinExistence type="predicted"/>
<accession>A0A4R6B2P9</accession>
<evidence type="ECO:0000313" key="1">
    <source>
        <dbReference type="EMBL" id="TDL91027.1"/>
    </source>
</evidence>
<keyword evidence="2" id="KW-1185">Reference proteome</keyword>
<dbReference type="Proteomes" id="UP000294562">
    <property type="component" value="Unassembled WGS sequence"/>
</dbReference>
<dbReference type="AlphaFoldDB" id="A0A4R6B2P9"/>
<name>A0A4R6B2P9_9RHOB</name>
<gene>
    <name evidence="1" type="ORF">E2L05_01775</name>
</gene>
<reference evidence="1 2" key="1">
    <citation type="submission" date="2019-03" db="EMBL/GenBank/DDBJ databases">
        <title>Rhodobacteraceae bacterium SM1902, a new member of the family Rhodobacteraceae isolated from Yantai.</title>
        <authorList>
            <person name="Sun Y."/>
        </authorList>
    </citation>
    <scope>NUCLEOTIDE SEQUENCE [LARGE SCALE GENOMIC DNA]</scope>
    <source>
        <strain evidence="1 2">SM1902</strain>
    </source>
</reference>
<organism evidence="1 2">
    <name type="scientific">Meridianimarinicoccus aquatilis</name>
    <dbReference type="NCBI Taxonomy" id="2552766"/>
    <lineage>
        <taxon>Bacteria</taxon>
        <taxon>Pseudomonadati</taxon>
        <taxon>Pseudomonadota</taxon>
        <taxon>Alphaproteobacteria</taxon>
        <taxon>Rhodobacterales</taxon>
        <taxon>Paracoccaceae</taxon>
        <taxon>Meridianimarinicoccus</taxon>
    </lineage>
</organism>
<dbReference type="RefSeq" id="WP_133341181.1">
    <property type="nucleotide sequence ID" value="NZ_SMZO01000003.1"/>
</dbReference>
<sequence>MSAGSVSAAILQLLPPPTLTIDGSSVLTGQITVSDFVGYQGTTAFASANPPLVKDVTIGSTAPHVIVDDATVPDTATFDFLMFAFQFDATDPDLPPINAIYASNTPSFIIDLPFSSSTGQFTQVTTTGSRAQNVYYDLAPSGVVGTAPIGLPNVQIASDVWVVFPTSALLLNPRSFQPHGTANVPLPASGLLLFGALAVAAIGARRSGQAA</sequence>
<comment type="caution">
    <text evidence="1">The sequence shown here is derived from an EMBL/GenBank/DDBJ whole genome shotgun (WGS) entry which is preliminary data.</text>
</comment>